<dbReference type="EMBL" id="CP080507">
    <property type="protein sequence ID" value="QYM78731.1"/>
    <property type="molecule type" value="Genomic_DNA"/>
</dbReference>
<dbReference type="SUPFAM" id="SSF51735">
    <property type="entry name" value="NAD(P)-binding Rossmann-fold domains"/>
    <property type="match status" value="1"/>
</dbReference>
<reference evidence="3" key="1">
    <citation type="submission" date="2021-08" db="EMBL/GenBank/DDBJ databases">
        <title>Genome of a novel bacterium of the phylum Verrucomicrobia, Oleiharenicola sp. KSB-15.</title>
        <authorList>
            <person name="Chung J.-H."/>
            <person name="Ahn J.-H."/>
            <person name="Yoon Y."/>
            <person name="Kim D.-Y."/>
            <person name="An S.-H."/>
            <person name="Park I."/>
            <person name="Yeon J."/>
        </authorList>
    </citation>
    <scope>NUCLEOTIDE SEQUENCE</scope>
    <source>
        <strain evidence="3">KSB-15</strain>
    </source>
</reference>
<dbReference type="PRINTS" id="PR00080">
    <property type="entry name" value="SDRFAMILY"/>
</dbReference>
<evidence type="ECO:0000313" key="3">
    <source>
        <dbReference type="EMBL" id="QYM78731.1"/>
    </source>
</evidence>
<dbReference type="AlphaFoldDB" id="A0A8F9XL09"/>
<keyword evidence="4" id="KW-1185">Reference proteome</keyword>
<dbReference type="PANTHER" id="PTHR42760:SF133">
    <property type="entry name" value="3-OXOACYL-[ACYL-CARRIER-PROTEIN] REDUCTASE"/>
    <property type="match status" value="1"/>
</dbReference>
<dbReference type="PRINTS" id="PR00081">
    <property type="entry name" value="GDHRDH"/>
</dbReference>
<sequence length="252" mass="26450">MSASSFAGQHAIVTGGGTGIGRALALALAARGATVLIVARNATHLAEVASHRPDLIRTAACDLHDATRWTELIRAQPRLDLLINNAALSVPTDLANPADTSLAEVMAVNFGAAWTGSREAAQHMRAAGGGRIVNITSVHSRLAERGSTAYGVGKAALEQLTRCLAVEWAPHGILVNAVAPGFVDTPMSRATGINELETDWFRQNYLASGRIPLRRAAQPDEMVAPVLFLASKENTYVTGQTIIADGGLSLTL</sequence>
<dbReference type="CDD" id="cd05233">
    <property type="entry name" value="SDR_c"/>
    <property type="match status" value="1"/>
</dbReference>
<dbReference type="FunFam" id="3.40.50.720:FF:000084">
    <property type="entry name" value="Short-chain dehydrogenase reductase"/>
    <property type="match status" value="1"/>
</dbReference>
<proteinExistence type="inferred from homology"/>
<protein>
    <submittedName>
        <fullName evidence="3">SDR family oxidoreductase</fullName>
    </submittedName>
</protein>
<dbReference type="PROSITE" id="PS00061">
    <property type="entry name" value="ADH_SHORT"/>
    <property type="match status" value="1"/>
</dbReference>
<dbReference type="InterPro" id="IPR020904">
    <property type="entry name" value="Sc_DH/Rdtase_CS"/>
</dbReference>
<dbReference type="InterPro" id="IPR036291">
    <property type="entry name" value="NAD(P)-bd_dom_sf"/>
</dbReference>
<dbReference type="InterPro" id="IPR002347">
    <property type="entry name" value="SDR_fam"/>
</dbReference>
<dbReference type="RefSeq" id="WP_220161835.1">
    <property type="nucleotide sequence ID" value="NZ_CP080507.1"/>
</dbReference>
<evidence type="ECO:0000256" key="1">
    <source>
        <dbReference type="ARBA" id="ARBA00006484"/>
    </source>
</evidence>
<organism evidence="3 4">
    <name type="scientific">Horticoccus luteus</name>
    <dbReference type="NCBI Taxonomy" id="2862869"/>
    <lineage>
        <taxon>Bacteria</taxon>
        <taxon>Pseudomonadati</taxon>
        <taxon>Verrucomicrobiota</taxon>
        <taxon>Opitutia</taxon>
        <taxon>Opitutales</taxon>
        <taxon>Opitutaceae</taxon>
        <taxon>Horticoccus</taxon>
    </lineage>
</organism>
<dbReference type="KEGG" id="ole:K0B96_15725"/>
<accession>A0A8F9XL09</accession>
<evidence type="ECO:0000313" key="4">
    <source>
        <dbReference type="Proteomes" id="UP000825051"/>
    </source>
</evidence>
<dbReference type="Proteomes" id="UP000825051">
    <property type="component" value="Chromosome"/>
</dbReference>
<evidence type="ECO:0000256" key="2">
    <source>
        <dbReference type="ARBA" id="ARBA00023002"/>
    </source>
</evidence>
<name>A0A8F9XL09_9BACT</name>
<dbReference type="GO" id="GO:0016616">
    <property type="term" value="F:oxidoreductase activity, acting on the CH-OH group of donors, NAD or NADP as acceptor"/>
    <property type="evidence" value="ECO:0007669"/>
    <property type="project" value="TreeGrafter"/>
</dbReference>
<dbReference type="Pfam" id="PF13561">
    <property type="entry name" value="adh_short_C2"/>
    <property type="match status" value="1"/>
</dbReference>
<gene>
    <name evidence="3" type="ORF">K0B96_15725</name>
</gene>
<dbReference type="PANTHER" id="PTHR42760">
    <property type="entry name" value="SHORT-CHAIN DEHYDROGENASES/REDUCTASES FAMILY MEMBER"/>
    <property type="match status" value="1"/>
</dbReference>
<comment type="similarity">
    <text evidence="1">Belongs to the short-chain dehydrogenases/reductases (SDR) family.</text>
</comment>
<keyword evidence="2" id="KW-0560">Oxidoreductase</keyword>
<dbReference type="Gene3D" id="3.40.50.720">
    <property type="entry name" value="NAD(P)-binding Rossmann-like Domain"/>
    <property type="match status" value="1"/>
</dbReference>